<evidence type="ECO:0000313" key="4">
    <source>
        <dbReference type="Proteomes" id="UP001157418"/>
    </source>
</evidence>
<gene>
    <name evidence="3" type="ORF">LVIROSA_LOCUS27304</name>
</gene>
<keyword evidence="4" id="KW-1185">Reference proteome</keyword>
<accession>A0AAU9NTR3</accession>
<feature type="domain" description="TIR" evidence="2">
    <location>
        <begin position="21"/>
        <end position="196"/>
    </location>
</feature>
<name>A0AAU9NTR3_9ASTR</name>
<dbReference type="InterPro" id="IPR000157">
    <property type="entry name" value="TIR_dom"/>
</dbReference>
<evidence type="ECO:0000256" key="1">
    <source>
        <dbReference type="ARBA" id="ARBA00023027"/>
    </source>
</evidence>
<dbReference type="Proteomes" id="UP001157418">
    <property type="component" value="Unassembled WGS sequence"/>
</dbReference>
<dbReference type="PANTHER" id="PTHR32009:SF133">
    <property type="entry name" value="TIR DOMAIN-CONTAINING PROTEIN"/>
    <property type="match status" value="1"/>
</dbReference>
<dbReference type="FunFam" id="3.40.50.10140:FF:000007">
    <property type="entry name" value="Disease resistance protein (TIR-NBS-LRR class)"/>
    <property type="match status" value="1"/>
</dbReference>
<proteinExistence type="predicted"/>
<dbReference type="GO" id="GO:0007165">
    <property type="term" value="P:signal transduction"/>
    <property type="evidence" value="ECO:0007669"/>
    <property type="project" value="InterPro"/>
</dbReference>
<dbReference type="PANTHER" id="PTHR32009">
    <property type="entry name" value="TMV RESISTANCE PROTEIN N-LIKE"/>
    <property type="match status" value="1"/>
</dbReference>
<dbReference type="Pfam" id="PF01582">
    <property type="entry name" value="TIR"/>
    <property type="match status" value="1"/>
</dbReference>
<keyword evidence="1" id="KW-0520">NAD</keyword>
<dbReference type="EMBL" id="CAKMRJ010005412">
    <property type="protein sequence ID" value="CAH1441227.1"/>
    <property type="molecule type" value="Genomic_DNA"/>
</dbReference>
<dbReference type="SUPFAM" id="SSF52200">
    <property type="entry name" value="Toll/Interleukin receptor TIR domain"/>
    <property type="match status" value="1"/>
</dbReference>
<dbReference type="Gene3D" id="3.40.50.10140">
    <property type="entry name" value="Toll/interleukin-1 receptor homology (TIR) domain"/>
    <property type="match status" value="1"/>
</dbReference>
<sequence length="309" mass="35678">MMTVLSEFLEGSSYSLHTHGLKHDVFLSFRGCDTRHSFTNHLHKALIAANITVFFDDDEIKTGEDLKPELESAIKASRVSIIILSKNYADSSWCLDELLLILEQRRTSNQIVIPIFYHVEPTHIRKQECTFGLAMDKHRQQMEAQTNANKKSQMAQKIGRWRRALTKVANISGENVKGWLEAEFIDEIVKDICRRLQIPLRNAEIRKQHFVRNEVLGSSLNDKMSFGSLKILNLGFCEQLHIVSGFDELPALERCIMNLESSAQFMEAKRCRIGSGVEVSRHQYHVPYHHLVIRWRLPNIVKPLDVWDE</sequence>
<dbReference type="PROSITE" id="PS50104">
    <property type="entry name" value="TIR"/>
    <property type="match status" value="1"/>
</dbReference>
<dbReference type="SMART" id="SM00255">
    <property type="entry name" value="TIR"/>
    <property type="match status" value="1"/>
</dbReference>
<dbReference type="AlphaFoldDB" id="A0AAU9NTR3"/>
<evidence type="ECO:0000259" key="2">
    <source>
        <dbReference type="PROSITE" id="PS50104"/>
    </source>
</evidence>
<reference evidence="3 4" key="1">
    <citation type="submission" date="2022-01" db="EMBL/GenBank/DDBJ databases">
        <authorList>
            <person name="Xiong W."/>
            <person name="Schranz E."/>
        </authorList>
    </citation>
    <scope>NUCLEOTIDE SEQUENCE [LARGE SCALE GENOMIC DNA]</scope>
</reference>
<comment type="caution">
    <text evidence="3">The sequence shown here is derived from an EMBL/GenBank/DDBJ whole genome shotgun (WGS) entry which is preliminary data.</text>
</comment>
<evidence type="ECO:0000313" key="3">
    <source>
        <dbReference type="EMBL" id="CAH1441227.1"/>
    </source>
</evidence>
<protein>
    <recommendedName>
        <fullName evidence="2">TIR domain-containing protein</fullName>
    </recommendedName>
</protein>
<dbReference type="InterPro" id="IPR035897">
    <property type="entry name" value="Toll_tir_struct_dom_sf"/>
</dbReference>
<organism evidence="3 4">
    <name type="scientific">Lactuca virosa</name>
    <dbReference type="NCBI Taxonomy" id="75947"/>
    <lineage>
        <taxon>Eukaryota</taxon>
        <taxon>Viridiplantae</taxon>
        <taxon>Streptophyta</taxon>
        <taxon>Embryophyta</taxon>
        <taxon>Tracheophyta</taxon>
        <taxon>Spermatophyta</taxon>
        <taxon>Magnoliopsida</taxon>
        <taxon>eudicotyledons</taxon>
        <taxon>Gunneridae</taxon>
        <taxon>Pentapetalae</taxon>
        <taxon>asterids</taxon>
        <taxon>campanulids</taxon>
        <taxon>Asterales</taxon>
        <taxon>Asteraceae</taxon>
        <taxon>Cichorioideae</taxon>
        <taxon>Cichorieae</taxon>
        <taxon>Lactucinae</taxon>
        <taxon>Lactuca</taxon>
    </lineage>
</organism>